<name>A0A3M7Q1C3_BRAPC</name>
<keyword evidence="2" id="KW-1185">Reference proteome</keyword>
<dbReference type="EMBL" id="REGN01007985">
    <property type="protein sequence ID" value="RNA04738.1"/>
    <property type="molecule type" value="Genomic_DNA"/>
</dbReference>
<evidence type="ECO:0000313" key="1">
    <source>
        <dbReference type="EMBL" id="RNA04738.1"/>
    </source>
</evidence>
<protein>
    <submittedName>
        <fullName evidence="1">Uncharacterized protein</fullName>
    </submittedName>
</protein>
<dbReference type="Proteomes" id="UP000276133">
    <property type="component" value="Unassembled WGS sequence"/>
</dbReference>
<sequence length="80" mass="9159">MVLLVLNYAHITKIDLDFSDLKSKESFRLVGASSVKKPINMISETLSIESSFEDQTDQTNLIFVTLFMKFHVIDNHLINL</sequence>
<comment type="caution">
    <text evidence="1">The sequence shown here is derived from an EMBL/GenBank/DDBJ whole genome shotgun (WGS) entry which is preliminary data.</text>
</comment>
<proteinExistence type="predicted"/>
<organism evidence="1 2">
    <name type="scientific">Brachionus plicatilis</name>
    <name type="common">Marine rotifer</name>
    <name type="synonym">Brachionus muelleri</name>
    <dbReference type="NCBI Taxonomy" id="10195"/>
    <lineage>
        <taxon>Eukaryota</taxon>
        <taxon>Metazoa</taxon>
        <taxon>Spiralia</taxon>
        <taxon>Gnathifera</taxon>
        <taxon>Rotifera</taxon>
        <taxon>Eurotatoria</taxon>
        <taxon>Monogononta</taxon>
        <taxon>Pseudotrocha</taxon>
        <taxon>Ploima</taxon>
        <taxon>Brachionidae</taxon>
        <taxon>Brachionus</taxon>
    </lineage>
</organism>
<reference evidence="1 2" key="1">
    <citation type="journal article" date="2018" name="Sci. Rep.">
        <title>Genomic signatures of local adaptation to the degree of environmental predictability in rotifers.</title>
        <authorList>
            <person name="Franch-Gras L."/>
            <person name="Hahn C."/>
            <person name="Garcia-Roger E.M."/>
            <person name="Carmona M.J."/>
            <person name="Serra M."/>
            <person name="Gomez A."/>
        </authorList>
    </citation>
    <scope>NUCLEOTIDE SEQUENCE [LARGE SCALE GENOMIC DNA]</scope>
    <source>
        <strain evidence="1">HYR1</strain>
    </source>
</reference>
<gene>
    <name evidence="1" type="ORF">BpHYR1_048746</name>
</gene>
<accession>A0A3M7Q1C3</accession>
<evidence type="ECO:0000313" key="2">
    <source>
        <dbReference type="Proteomes" id="UP000276133"/>
    </source>
</evidence>
<dbReference type="AlphaFoldDB" id="A0A3M7Q1C3"/>